<evidence type="ECO:0000313" key="4">
    <source>
        <dbReference type="Proteomes" id="UP000604475"/>
    </source>
</evidence>
<organism evidence="3 4">
    <name type="scientific">Frankia nepalensis</name>
    <dbReference type="NCBI Taxonomy" id="1836974"/>
    <lineage>
        <taxon>Bacteria</taxon>
        <taxon>Bacillati</taxon>
        <taxon>Actinomycetota</taxon>
        <taxon>Actinomycetes</taxon>
        <taxon>Frankiales</taxon>
        <taxon>Frankiaceae</taxon>
        <taxon>Frankia</taxon>
    </lineage>
</organism>
<gene>
    <name evidence="3" type="ORF">I7412_03885</name>
</gene>
<dbReference type="PANTHER" id="PTHR48050">
    <property type="entry name" value="STEROL 3-BETA-GLUCOSYLTRANSFERASE"/>
    <property type="match status" value="1"/>
</dbReference>
<dbReference type="GO" id="GO:0017000">
    <property type="term" value="P:antibiotic biosynthetic process"/>
    <property type="evidence" value="ECO:0007669"/>
    <property type="project" value="UniProtKB-ARBA"/>
</dbReference>
<comment type="caution">
    <text evidence="3">The sequence shown here is derived from an EMBL/GenBank/DDBJ whole genome shotgun (WGS) entry which is preliminary data.</text>
</comment>
<dbReference type="EMBL" id="JAEACQ010000127">
    <property type="protein sequence ID" value="MBL7626328.1"/>
    <property type="molecule type" value="Genomic_DNA"/>
</dbReference>
<dbReference type="GO" id="GO:0016758">
    <property type="term" value="F:hexosyltransferase activity"/>
    <property type="evidence" value="ECO:0007669"/>
    <property type="project" value="UniProtKB-ARBA"/>
</dbReference>
<feature type="domain" description="Erythromycin biosynthesis protein CIII-like C-terminal" evidence="2">
    <location>
        <begin position="220"/>
        <end position="348"/>
    </location>
</feature>
<dbReference type="Proteomes" id="UP000604475">
    <property type="component" value="Unassembled WGS sequence"/>
</dbReference>
<dbReference type="InterPro" id="IPR002213">
    <property type="entry name" value="UDP_glucos_trans"/>
</dbReference>
<evidence type="ECO:0000256" key="1">
    <source>
        <dbReference type="SAM" id="MobiDB-lite"/>
    </source>
</evidence>
<protein>
    <submittedName>
        <fullName evidence="3">Glycosyltransferase family 1 protein</fullName>
    </submittedName>
</protein>
<dbReference type="SUPFAM" id="SSF53756">
    <property type="entry name" value="UDP-Glycosyltransferase/glycogen phosphorylase"/>
    <property type="match status" value="1"/>
</dbReference>
<accession>A0A937R5X6</accession>
<sequence length="398" mass="42469">MSKVLVVTFNGGGNVPPALGIAVELSRRGHDVRVLGHAEQRSTFQPAGLRFEAYRRAAAHTPLDRMSLARWAADYVGVFLDAGAGVDLVESLDREEADLVVVDAMLLGALHALQTRRGRVRHVVLHHTLHGFMTRGFAPWVRLLSGQRRLSPTALWARAARALVPGIPALEPRVVRAPNTRLTGPVWPAGVSPVPHSGTGRALVSLSSIFYRGQVETLREIMTAVADLPVEVVLTTGRAVNPAELDVPRNVEAHGFLPHREVLPNVSMVVGHGGFSTTLQALAHDLPMVILPAFTLGDQKAVGAAVARSGAGLTVRRSAPAPVIRDAIARMLDDGSHRAAAARLGSELRAVDGARLGADEIERVLPRPAVTVVPRQQQPTATARRPNRAAFPRPAGAS</sequence>
<name>A0A937R5X6_9ACTN</name>
<evidence type="ECO:0000259" key="2">
    <source>
        <dbReference type="Pfam" id="PF06722"/>
    </source>
</evidence>
<dbReference type="GO" id="GO:0008194">
    <property type="term" value="F:UDP-glycosyltransferase activity"/>
    <property type="evidence" value="ECO:0007669"/>
    <property type="project" value="InterPro"/>
</dbReference>
<dbReference type="Gene3D" id="3.40.50.2000">
    <property type="entry name" value="Glycogen Phosphorylase B"/>
    <property type="match status" value="2"/>
</dbReference>
<evidence type="ECO:0000313" key="3">
    <source>
        <dbReference type="EMBL" id="MBL7626328.1"/>
    </source>
</evidence>
<dbReference type="InterPro" id="IPR050426">
    <property type="entry name" value="Glycosyltransferase_28"/>
</dbReference>
<dbReference type="CDD" id="cd03784">
    <property type="entry name" value="GT1_Gtf-like"/>
    <property type="match status" value="1"/>
</dbReference>
<keyword evidence="4" id="KW-1185">Reference proteome</keyword>
<dbReference type="PANTHER" id="PTHR48050:SF13">
    <property type="entry name" value="STEROL 3-BETA-GLUCOSYLTRANSFERASE UGT80A2"/>
    <property type="match status" value="1"/>
</dbReference>
<dbReference type="RefSeq" id="WP_203006396.1">
    <property type="nucleotide sequence ID" value="NZ_JADWYV010000235.1"/>
</dbReference>
<proteinExistence type="predicted"/>
<dbReference type="AlphaFoldDB" id="A0A937R5X6"/>
<reference evidence="3" key="1">
    <citation type="submission" date="2020-12" db="EMBL/GenBank/DDBJ databases">
        <title>Genomic characterization of non-nitrogen-fixing Frankia strains.</title>
        <authorList>
            <person name="Carlos-Shanley C."/>
            <person name="Guerra T."/>
            <person name="Hahn D."/>
        </authorList>
    </citation>
    <scope>NUCLEOTIDE SEQUENCE</scope>
    <source>
        <strain evidence="3">CN6</strain>
    </source>
</reference>
<dbReference type="InterPro" id="IPR010610">
    <property type="entry name" value="EryCIII-like_C"/>
</dbReference>
<dbReference type="Pfam" id="PF06722">
    <property type="entry name" value="EryCIII-like_C"/>
    <property type="match status" value="1"/>
</dbReference>
<feature type="region of interest" description="Disordered" evidence="1">
    <location>
        <begin position="373"/>
        <end position="398"/>
    </location>
</feature>
<feature type="compositionally biased region" description="Low complexity" evidence="1">
    <location>
        <begin position="379"/>
        <end position="398"/>
    </location>
</feature>